<feature type="domain" description="DUF6604" evidence="2">
    <location>
        <begin position="15"/>
        <end position="247"/>
    </location>
</feature>
<evidence type="ECO:0000313" key="3">
    <source>
        <dbReference type="EMBL" id="KAF9874967.1"/>
    </source>
</evidence>
<name>A0A9P6LJV3_9PEZI</name>
<feature type="compositionally biased region" description="Polar residues" evidence="1">
    <location>
        <begin position="163"/>
        <end position="177"/>
    </location>
</feature>
<keyword evidence="4" id="KW-1185">Reference proteome</keyword>
<accession>A0A9P6LJV3</accession>
<gene>
    <name evidence="3" type="ORF">CkaCkLH20_07661</name>
</gene>
<dbReference type="PANTHER" id="PTHR38795">
    <property type="entry name" value="DUF6604 DOMAIN-CONTAINING PROTEIN"/>
    <property type="match status" value="1"/>
</dbReference>
<organism evidence="3 4">
    <name type="scientific">Colletotrichum karsti</name>
    <dbReference type="NCBI Taxonomy" id="1095194"/>
    <lineage>
        <taxon>Eukaryota</taxon>
        <taxon>Fungi</taxon>
        <taxon>Dikarya</taxon>
        <taxon>Ascomycota</taxon>
        <taxon>Pezizomycotina</taxon>
        <taxon>Sordariomycetes</taxon>
        <taxon>Hypocreomycetidae</taxon>
        <taxon>Glomerellales</taxon>
        <taxon>Glomerellaceae</taxon>
        <taxon>Colletotrichum</taxon>
        <taxon>Colletotrichum boninense species complex</taxon>
    </lineage>
</organism>
<dbReference type="Pfam" id="PF20253">
    <property type="entry name" value="DUF6604"/>
    <property type="match status" value="1"/>
</dbReference>
<dbReference type="RefSeq" id="XP_038744428.1">
    <property type="nucleotide sequence ID" value="XM_038890378.1"/>
</dbReference>
<evidence type="ECO:0000256" key="1">
    <source>
        <dbReference type="SAM" id="MobiDB-lite"/>
    </source>
</evidence>
<reference evidence="3" key="1">
    <citation type="submission" date="2020-03" db="EMBL/GenBank/DDBJ databases">
        <authorList>
            <person name="He L."/>
        </authorList>
    </citation>
    <scope>NUCLEOTIDE SEQUENCE</scope>
    <source>
        <strain evidence="3">CkLH20</strain>
    </source>
</reference>
<evidence type="ECO:0000259" key="2">
    <source>
        <dbReference type="Pfam" id="PF20253"/>
    </source>
</evidence>
<feature type="region of interest" description="Disordered" evidence="1">
    <location>
        <begin position="159"/>
        <end position="178"/>
    </location>
</feature>
<dbReference type="InterPro" id="IPR046539">
    <property type="entry name" value="DUF6604"/>
</dbReference>
<sequence>MASEEIDAFAETYWSYKVSTNGFLDWLWCQHESLNPKPASITRTTKGILAAAETLSEAFQKTEQTVPAYIISLLRNAIAKRQEAVTFYRELGADDAKHRIFIHRQVLSQTLHILTPLMAESKNHNAKQPIHEKKRTANFFASLVTVEDVEDDDSVETLAQAEPVSQESANTQTQSVSTKRKHYNGLEDDELQERVETAFLLKAIEDMKALLKKYWTEAAQGLIPIPVASWLTSLVFWHCKRMSLKHFPVSSNVFECQCRRTHKFFAKRPKLASAFQISDLSGAVRFCILAHAINDQQNLAAWLHNPSIAGFSFSQIFVMGMDTQEELLPLRELPTRLPDIDDEEEQPEIWAVMEIFKNINKDGEKNRAIAGLENMKFPMMRGEPCEPILALALDAVKTTDSHHSVDLTFGLDLFLSSYEAFLWPNGIHNNQNCRLQSLRLAKQVQDSVRPTIKQLRMMSQVAGGFSEWADSHQEFHDFLGAYLCENRFDFYHRAPWTAGSHMTEILYKASIIGQAICAKVPIVPSTLHLYNALRKSSFGLSEIPLMEELCELFKPTAFLGNRPDDNFASHFRRSVRGFQTVKEISKSAFYHPDTLDSGFDVACVPVCNLKFIESVFGFQHVNEHIIGFDFMAMVFGETCRTPLTPKEKEKLRKRKSEESPTAFIERAKSLIVTEFQGALPIARVDFFRVFMLCSRIMETFSQLATDWNLIRFSRDFGCHGLRGAGMVEPILEQITRQCDTKKGREAIANYPLCHSAAFAIRDAVSKDAKLSQFLFDV</sequence>
<dbReference type="EMBL" id="JAATWM020000024">
    <property type="protein sequence ID" value="KAF9874967.1"/>
    <property type="molecule type" value="Genomic_DNA"/>
</dbReference>
<proteinExistence type="predicted"/>
<dbReference type="AlphaFoldDB" id="A0A9P6LJV3"/>
<protein>
    <recommendedName>
        <fullName evidence="2">DUF6604 domain-containing protein</fullName>
    </recommendedName>
</protein>
<evidence type="ECO:0000313" key="4">
    <source>
        <dbReference type="Proteomes" id="UP000781932"/>
    </source>
</evidence>
<dbReference type="PANTHER" id="PTHR38795:SF1">
    <property type="entry name" value="DUF6604 DOMAIN-CONTAINING PROTEIN"/>
    <property type="match status" value="1"/>
</dbReference>
<dbReference type="Proteomes" id="UP000781932">
    <property type="component" value="Unassembled WGS sequence"/>
</dbReference>
<comment type="caution">
    <text evidence="3">The sequence shown here is derived from an EMBL/GenBank/DDBJ whole genome shotgun (WGS) entry which is preliminary data.</text>
</comment>
<dbReference type="GeneID" id="62163452"/>
<reference evidence="3" key="2">
    <citation type="submission" date="2020-11" db="EMBL/GenBank/DDBJ databases">
        <title>Whole genome sequencing of Colletotrichum sp.</title>
        <authorList>
            <person name="Li H."/>
        </authorList>
    </citation>
    <scope>NUCLEOTIDE SEQUENCE</scope>
    <source>
        <strain evidence="3">CkLH20</strain>
    </source>
</reference>
<dbReference type="OrthoDB" id="4821062at2759"/>